<dbReference type="HOGENOM" id="CLU_1533460_0_0_1"/>
<feature type="compositionally biased region" description="Basic and acidic residues" evidence="1">
    <location>
        <begin position="52"/>
        <end position="69"/>
    </location>
</feature>
<dbReference type="InParanoid" id="A0A0C2ZUU4"/>
<gene>
    <name evidence="2" type="ORF">SCLCIDRAFT_22791</name>
</gene>
<proteinExistence type="predicted"/>
<feature type="region of interest" description="Disordered" evidence="1">
    <location>
        <begin position="1"/>
        <end position="75"/>
    </location>
</feature>
<evidence type="ECO:0000313" key="3">
    <source>
        <dbReference type="Proteomes" id="UP000053989"/>
    </source>
</evidence>
<dbReference type="Proteomes" id="UP000053989">
    <property type="component" value="Unassembled WGS sequence"/>
</dbReference>
<evidence type="ECO:0000313" key="2">
    <source>
        <dbReference type="EMBL" id="KIM65263.1"/>
    </source>
</evidence>
<organism evidence="2 3">
    <name type="scientific">Scleroderma citrinum Foug A</name>
    <dbReference type="NCBI Taxonomy" id="1036808"/>
    <lineage>
        <taxon>Eukaryota</taxon>
        <taxon>Fungi</taxon>
        <taxon>Dikarya</taxon>
        <taxon>Basidiomycota</taxon>
        <taxon>Agaricomycotina</taxon>
        <taxon>Agaricomycetes</taxon>
        <taxon>Agaricomycetidae</taxon>
        <taxon>Boletales</taxon>
        <taxon>Sclerodermatineae</taxon>
        <taxon>Sclerodermataceae</taxon>
        <taxon>Scleroderma</taxon>
    </lineage>
</organism>
<keyword evidence="3" id="KW-1185">Reference proteome</keyword>
<dbReference type="EMBL" id="KN822023">
    <property type="protein sequence ID" value="KIM65263.1"/>
    <property type="molecule type" value="Genomic_DNA"/>
</dbReference>
<sequence>MLPLWLRAEKVEQEQVKESHVEADEGDRTEHEGWPQQTGLHRRKLDGCSRTNSERPAKEHQHFERDGHADGPMACRESADTSIQPIAHADGACCESALKPRAGKTARWLAKGVSALAISAGVQAGQVAAAAVHSHRATRSLAECDGTLAKSDHFDGGMRVLRKSLANALSGDPRI</sequence>
<dbReference type="AlphaFoldDB" id="A0A0C2ZUU4"/>
<accession>A0A0C2ZUU4</accession>
<reference evidence="2 3" key="1">
    <citation type="submission" date="2014-04" db="EMBL/GenBank/DDBJ databases">
        <authorList>
            <consortium name="DOE Joint Genome Institute"/>
            <person name="Kuo A."/>
            <person name="Kohler A."/>
            <person name="Nagy L.G."/>
            <person name="Floudas D."/>
            <person name="Copeland A."/>
            <person name="Barry K.W."/>
            <person name="Cichocki N."/>
            <person name="Veneault-Fourrey C."/>
            <person name="LaButti K."/>
            <person name="Lindquist E.A."/>
            <person name="Lipzen A."/>
            <person name="Lundell T."/>
            <person name="Morin E."/>
            <person name="Murat C."/>
            <person name="Sun H."/>
            <person name="Tunlid A."/>
            <person name="Henrissat B."/>
            <person name="Grigoriev I.V."/>
            <person name="Hibbett D.S."/>
            <person name="Martin F."/>
            <person name="Nordberg H.P."/>
            <person name="Cantor M.N."/>
            <person name="Hua S.X."/>
        </authorList>
    </citation>
    <scope>NUCLEOTIDE SEQUENCE [LARGE SCALE GENOMIC DNA]</scope>
    <source>
        <strain evidence="2 3">Foug A</strain>
    </source>
</reference>
<protein>
    <submittedName>
        <fullName evidence="2">Uncharacterized protein</fullName>
    </submittedName>
</protein>
<reference evidence="3" key="2">
    <citation type="submission" date="2015-01" db="EMBL/GenBank/DDBJ databases">
        <title>Evolutionary Origins and Diversification of the Mycorrhizal Mutualists.</title>
        <authorList>
            <consortium name="DOE Joint Genome Institute"/>
            <consortium name="Mycorrhizal Genomics Consortium"/>
            <person name="Kohler A."/>
            <person name="Kuo A."/>
            <person name="Nagy L.G."/>
            <person name="Floudas D."/>
            <person name="Copeland A."/>
            <person name="Barry K.W."/>
            <person name="Cichocki N."/>
            <person name="Veneault-Fourrey C."/>
            <person name="LaButti K."/>
            <person name="Lindquist E.A."/>
            <person name="Lipzen A."/>
            <person name="Lundell T."/>
            <person name="Morin E."/>
            <person name="Murat C."/>
            <person name="Riley R."/>
            <person name="Ohm R."/>
            <person name="Sun H."/>
            <person name="Tunlid A."/>
            <person name="Henrissat B."/>
            <person name="Grigoriev I.V."/>
            <person name="Hibbett D.S."/>
            <person name="Martin F."/>
        </authorList>
    </citation>
    <scope>NUCLEOTIDE SEQUENCE [LARGE SCALE GENOMIC DNA]</scope>
    <source>
        <strain evidence="3">Foug A</strain>
    </source>
</reference>
<evidence type="ECO:0000256" key="1">
    <source>
        <dbReference type="SAM" id="MobiDB-lite"/>
    </source>
</evidence>
<feature type="compositionally biased region" description="Basic and acidic residues" evidence="1">
    <location>
        <begin position="7"/>
        <end position="33"/>
    </location>
</feature>
<name>A0A0C2ZUU4_9AGAM</name>